<dbReference type="PANTHER" id="PTHR30319">
    <property type="entry name" value="PHENYLACETIC ACID REGULATOR-RELATED TRANSCRIPTIONAL REPRESSOR"/>
    <property type="match status" value="1"/>
</dbReference>
<name>A0A6C2UCM5_PONDE</name>
<dbReference type="RefSeq" id="WP_136083093.1">
    <property type="nucleotide sequence ID" value="NZ_CAAHFG010000005.1"/>
</dbReference>
<reference evidence="2 3" key="1">
    <citation type="submission" date="2019-04" db="EMBL/GenBank/DDBJ databases">
        <authorList>
            <person name="Van Vliet M D."/>
        </authorList>
    </citation>
    <scope>NUCLEOTIDE SEQUENCE [LARGE SCALE GENOMIC DNA]</scope>
    <source>
        <strain evidence="2 3">F1</strain>
    </source>
</reference>
<accession>A0A6C2UCM5</accession>
<dbReference type="GO" id="GO:0006351">
    <property type="term" value="P:DNA-templated transcription"/>
    <property type="evidence" value="ECO:0007669"/>
    <property type="project" value="TreeGrafter"/>
</dbReference>
<evidence type="ECO:0000313" key="3">
    <source>
        <dbReference type="Proteomes" id="UP000366872"/>
    </source>
</evidence>
<dbReference type="Pfam" id="PF20803">
    <property type="entry name" value="PaaX_M"/>
    <property type="match status" value="1"/>
</dbReference>
<sequence length="269" mass="31030">MNWDTFHHPDVSLPVIRRRTRDELIILLSETAAFFLSRGASDLYGHCYPNQRAYHSSVARLKKSGLVAHLHRDGSLPSLRLTDDGKAAIPDYYRPREFWETRWNKRWYVLMFDVPERERAYRDHLRSFLKQRHFGCLQKSVWVTPRDVRPEYDDLERAAAVDSVAFLFEAQTVLGHGAQSVVRHAWNFDQLEALQGEYIRFVDRNLEKLGSHAGGEAELVQLLRMDNLAYSQAMALDPLLPEELHPAGYCGKEAFAKHNQLVQATASLL</sequence>
<dbReference type="InterPro" id="IPR048846">
    <property type="entry name" value="PaaX-like_central"/>
</dbReference>
<protein>
    <recommendedName>
        <fullName evidence="1">Transcriptional repressor PaaX-like central Cas2-like domain-containing protein</fullName>
    </recommendedName>
</protein>
<evidence type="ECO:0000313" key="2">
    <source>
        <dbReference type="EMBL" id="VGO17603.1"/>
    </source>
</evidence>
<feature type="domain" description="Transcriptional repressor PaaX-like central Cas2-like" evidence="1">
    <location>
        <begin position="101"/>
        <end position="181"/>
    </location>
</feature>
<organism evidence="2 3">
    <name type="scientific">Pontiella desulfatans</name>
    <dbReference type="NCBI Taxonomy" id="2750659"/>
    <lineage>
        <taxon>Bacteria</taxon>
        <taxon>Pseudomonadati</taxon>
        <taxon>Kiritimatiellota</taxon>
        <taxon>Kiritimatiellia</taxon>
        <taxon>Kiritimatiellales</taxon>
        <taxon>Pontiellaceae</taxon>
        <taxon>Pontiella</taxon>
    </lineage>
</organism>
<dbReference type="EMBL" id="CAAHFG010000005">
    <property type="protein sequence ID" value="VGO17603.1"/>
    <property type="molecule type" value="Genomic_DNA"/>
</dbReference>
<dbReference type="PANTHER" id="PTHR30319:SF1">
    <property type="entry name" value="TRANSCRIPTIONAL REPRESSOR PAAX"/>
    <property type="match status" value="1"/>
</dbReference>
<proteinExistence type="predicted"/>
<keyword evidence="3" id="KW-1185">Reference proteome</keyword>
<dbReference type="Proteomes" id="UP000366872">
    <property type="component" value="Unassembled WGS sequence"/>
</dbReference>
<dbReference type="AlphaFoldDB" id="A0A6C2UCM5"/>
<gene>
    <name evidence="2" type="ORF">PDESU_06202</name>
</gene>
<dbReference type="Gene3D" id="3.30.70.2650">
    <property type="match status" value="1"/>
</dbReference>
<evidence type="ECO:0000259" key="1">
    <source>
        <dbReference type="Pfam" id="PF20803"/>
    </source>
</evidence>